<dbReference type="InterPro" id="IPR001100">
    <property type="entry name" value="Pyr_nuc-diS_OxRdtase"/>
</dbReference>
<reference evidence="12 13" key="1">
    <citation type="journal article" date="2019" name="Int. J. Syst. Evol. Microbiol.">
        <title>The Global Catalogue of Microorganisms (GCM) 10K type strain sequencing project: providing services to taxonomists for standard genome sequencing and annotation.</title>
        <authorList>
            <consortium name="The Broad Institute Genomics Platform"/>
            <consortium name="The Broad Institute Genome Sequencing Center for Infectious Disease"/>
            <person name="Wu L."/>
            <person name="Ma J."/>
        </authorList>
    </citation>
    <scope>NUCLEOTIDE SEQUENCE [LARGE SCALE GENOMIC DNA]</scope>
    <source>
        <strain evidence="12 13">CGMCC 1.3240</strain>
    </source>
</reference>
<dbReference type="Gene3D" id="3.50.50.60">
    <property type="entry name" value="FAD/NAD(P)-binding domain"/>
    <property type="match status" value="2"/>
</dbReference>
<keyword evidence="6 9" id="KW-0560">Oxidoreductase</keyword>
<evidence type="ECO:0000256" key="3">
    <source>
        <dbReference type="ARBA" id="ARBA00022630"/>
    </source>
</evidence>
<protein>
    <submittedName>
        <fullName evidence="12">Dihydrolipoyl dehydrogenase</fullName>
    </submittedName>
</protein>
<comment type="caution">
    <text evidence="12">The sequence shown here is derived from an EMBL/GenBank/DDBJ whole genome shotgun (WGS) entry which is preliminary data.</text>
</comment>
<dbReference type="PRINTS" id="PR00368">
    <property type="entry name" value="FADPNR"/>
</dbReference>
<dbReference type="Gene3D" id="3.30.390.30">
    <property type="match status" value="1"/>
</dbReference>
<gene>
    <name evidence="12" type="ORF">ACFQGH_05835</name>
</gene>
<dbReference type="RefSeq" id="WP_340603232.1">
    <property type="nucleotide sequence ID" value="NZ_JBBMXV010000002.1"/>
</dbReference>
<name>A0ABD5V5D1_9EURY</name>
<sequence length="471" mass="49849">MQEFDLLIVGGGSGTQVGSLAAERGMSVAVCEPGPLGGACITRGCVPSKALIRRADLLRQCRDADRLGLDCEVGDVDLGAITGAVRETVYEKAENQAESLRGSDDHTLYDGKARFVDDRTVEVEGHDERVRGERVVVATGTSPTVPPVDGLEEVEFLTSDDALYLEERPDELAILGGGYIAAELGHFYAAIGSEVTIVQRGDSLVPREDPDAREAVTEAFEARERCTLHLGCEATGVEERDDRIELRAEGDGEEISIEADELLVAAGREPATEELAPGEGGVETDDAGFIEVDDELATSAEGVWALGDVVGAPLFKHAADHEAKVVAANAVMDREEAIDYSGMAHAVFTEPQVASCGQTEGELEEEGREYESARFEYGATPMGTVGKEEGFVKVLADPDGTVLGCHVAGPEAATLIHEVSVAGRVGEGTVEEVAESIHVHPAMNEAVLGAFDELADPLLSTAPDWSDVSME</sequence>
<dbReference type="Pfam" id="PF02852">
    <property type="entry name" value="Pyr_redox_dim"/>
    <property type="match status" value="1"/>
</dbReference>
<dbReference type="InterPro" id="IPR004099">
    <property type="entry name" value="Pyr_nucl-diS_OxRdtase_dimer"/>
</dbReference>
<dbReference type="EMBL" id="JBHSXQ010000002">
    <property type="protein sequence ID" value="MFC6904717.1"/>
    <property type="molecule type" value="Genomic_DNA"/>
</dbReference>
<dbReference type="PANTHER" id="PTHR43014">
    <property type="entry name" value="MERCURIC REDUCTASE"/>
    <property type="match status" value="1"/>
</dbReference>
<keyword evidence="8 9" id="KW-0676">Redox-active center</keyword>
<feature type="domain" description="Pyridine nucleotide-disulphide oxidoreductase dimerisation" evidence="10">
    <location>
        <begin position="344"/>
        <end position="447"/>
    </location>
</feature>
<keyword evidence="3 9" id="KW-0285">Flavoprotein</keyword>
<evidence type="ECO:0000259" key="10">
    <source>
        <dbReference type="Pfam" id="PF02852"/>
    </source>
</evidence>
<evidence type="ECO:0000256" key="5">
    <source>
        <dbReference type="ARBA" id="ARBA00022857"/>
    </source>
</evidence>
<keyword evidence="7" id="KW-1015">Disulfide bond</keyword>
<keyword evidence="5" id="KW-0521">NADP</keyword>
<evidence type="ECO:0000256" key="8">
    <source>
        <dbReference type="ARBA" id="ARBA00023284"/>
    </source>
</evidence>
<dbReference type="Pfam" id="PF07992">
    <property type="entry name" value="Pyr_redox_2"/>
    <property type="match status" value="1"/>
</dbReference>
<evidence type="ECO:0000256" key="9">
    <source>
        <dbReference type="RuleBase" id="RU003691"/>
    </source>
</evidence>
<keyword evidence="13" id="KW-1185">Reference proteome</keyword>
<dbReference type="PIRSF" id="PIRSF000350">
    <property type="entry name" value="Mercury_reductase_MerA"/>
    <property type="match status" value="1"/>
</dbReference>
<dbReference type="SUPFAM" id="SSF51905">
    <property type="entry name" value="FAD/NAD(P)-binding domain"/>
    <property type="match status" value="1"/>
</dbReference>
<dbReference type="Proteomes" id="UP001596312">
    <property type="component" value="Unassembled WGS sequence"/>
</dbReference>
<dbReference type="SUPFAM" id="SSF55424">
    <property type="entry name" value="FAD/NAD-linked reductases, dimerisation (C-terminal) domain"/>
    <property type="match status" value="1"/>
</dbReference>
<accession>A0ABD5V5D1</accession>
<evidence type="ECO:0000313" key="12">
    <source>
        <dbReference type="EMBL" id="MFC6904717.1"/>
    </source>
</evidence>
<dbReference type="GO" id="GO:0016491">
    <property type="term" value="F:oxidoreductase activity"/>
    <property type="evidence" value="ECO:0007669"/>
    <property type="project" value="UniProtKB-KW"/>
</dbReference>
<comment type="similarity">
    <text evidence="2 9">Belongs to the class-I pyridine nucleotide-disulfide oxidoreductase family.</text>
</comment>
<evidence type="ECO:0000256" key="7">
    <source>
        <dbReference type="ARBA" id="ARBA00023157"/>
    </source>
</evidence>
<dbReference type="PANTHER" id="PTHR43014:SF4">
    <property type="entry name" value="PYRIDINE NUCLEOTIDE-DISULFIDE OXIDOREDUCTASE RCLA-RELATED"/>
    <property type="match status" value="1"/>
</dbReference>
<keyword evidence="4 9" id="KW-0274">FAD</keyword>
<organism evidence="12 13">
    <name type="scientific">Halalkalicoccus tibetensis</name>
    <dbReference type="NCBI Taxonomy" id="175632"/>
    <lineage>
        <taxon>Archaea</taxon>
        <taxon>Methanobacteriati</taxon>
        <taxon>Methanobacteriota</taxon>
        <taxon>Stenosarchaea group</taxon>
        <taxon>Halobacteria</taxon>
        <taxon>Halobacteriales</taxon>
        <taxon>Halococcaceae</taxon>
        <taxon>Halalkalicoccus</taxon>
    </lineage>
</organism>
<evidence type="ECO:0000313" key="13">
    <source>
        <dbReference type="Proteomes" id="UP001596312"/>
    </source>
</evidence>
<feature type="domain" description="FAD/NAD(P)-binding" evidence="11">
    <location>
        <begin position="4"/>
        <end position="319"/>
    </location>
</feature>
<proteinExistence type="inferred from homology"/>
<comment type="cofactor">
    <cofactor evidence="1">
        <name>FAD</name>
        <dbReference type="ChEBI" id="CHEBI:57692"/>
    </cofactor>
</comment>
<dbReference type="InterPro" id="IPR016156">
    <property type="entry name" value="FAD/NAD-linked_Rdtase_dimer_sf"/>
</dbReference>
<evidence type="ECO:0000259" key="11">
    <source>
        <dbReference type="Pfam" id="PF07992"/>
    </source>
</evidence>
<evidence type="ECO:0000256" key="4">
    <source>
        <dbReference type="ARBA" id="ARBA00022827"/>
    </source>
</evidence>
<dbReference type="InterPro" id="IPR012999">
    <property type="entry name" value="Pyr_OxRdtase_I_AS"/>
</dbReference>
<evidence type="ECO:0000256" key="6">
    <source>
        <dbReference type="ARBA" id="ARBA00023002"/>
    </source>
</evidence>
<dbReference type="AlphaFoldDB" id="A0ABD5V5D1"/>
<evidence type="ECO:0000256" key="1">
    <source>
        <dbReference type="ARBA" id="ARBA00001974"/>
    </source>
</evidence>
<dbReference type="InterPro" id="IPR036188">
    <property type="entry name" value="FAD/NAD-bd_sf"/>
</dbReference>
<dbReference type="InterPro" id="IPR023753">
    <property type="entry name" value="FAD/NAD-binding_dom"/>
</dbReference>
<dbReference type="PROSITE" id="PS00076">
    <property type="entry name" value="PYRIDINE_REDOX_1"/>
    <property type="match status" value="1"/>
</dbReference>
<evidence type="ECO:0000256" key="2">
    <source>
        <dbReference type="ARBA" id="ARBA00007532"/>
    </source>
</evidence>
<dbReference type="PRINTS" id="PR00411">
    <property type="entry name" value="PNDRDTASEI"/>
</dbReference>